<evidence type="ECO:0000256" key="5">
    <source>
        <dbReference type="ARBA" id="ARBA00023251"/>
    </source>
</evidence>
<dbReference type="InterPro" id="IPR003593">
    <property type="entry name" value="AAA+_ATPase"/>
</dbReference>
<dbReference type="GO" id="GO:0046677">
    <property type="term" value="P:response to antibiotic"/>
    <property type="evidence" value="ECO:0007669"/>
    <property type="project" value="UniProtKB-KW"/>
</dbReference>
<dbReference type="Proteomes" id="UP000645217">
    <property type="component" value="Unassembled WGS sequence"/>
</dbReference>
<dbReference type="InterPro" id="IPR003439">
    <property type="entry name" value="ABC_transporter-like_ATP-bd"/>
</dbReference>
<name>A0A917VPP0_9ACTN</name>
<dbReference type="PANTHER" id="PTHR42711:SF17">
    <property type="entry name" value="ABC TRANSPORTER ATP-BINDING PROTEIN"/>
    <property type="match status" value="1"/>
</dbReference>
<reference evidence="8" key="1">
    <citation type="journal article" date="2014" name="Int. J. Syst. Evol. Microbiol.">
        <title>Complete genome sequence of Corynebacterium casei LMG S-19264T (=DSM 44701T), isolated from a smear-ripened cheese.</title>
        <authorList>
            <consortium name="US DOE Joint Genome Institute (JGI-PGF)"/>
            <person name="Walter F."/>
            <person name="Albersmeier A."/>
            <person name="Kalinowski J."/>
            <person name="Ruckert C."/>
        </authorList>
    </citation>
    <scope>NUCLEOTIDE SEQUENCE</scope>
    <source>
        <strain evidence="8">JCM 13064</strain>
    </source>
</reference>
<evidence type="ECO:0000259" key="7">
    <source>
        <dbReference type="PROSITE" id="PS50893"/>
    </source>
</evidence>
<gene>
    <name evidence="8" type="ORF">GCM10007964_49740</name>
</gene>
<feature type="region of interest" description="Disordered" evidence="6">
    <location>
        <begin position="298"/>
        <end position="328"/>
    </location>
</feature>
<dbReference type="GO" id="GO:0005886">
    <property type="term" value="C:plasma membrane"/>
    <property type="evidence" value="ECO:0007669"/>
    <property type="project" value="UniProtKB-SubCell"/>
</dbReference>
<dbReference type="SMART" id="SM00382">
    <property type="entry name" value="AAA"/>
    <property type="match status" value="1"/>
</dbReference>
<dbReference type="GO" id="GO:0016887">
    <property type="term" value="F:ATP hydrolysis activity"/>
    <property type="evidence" value="ECO:0007669"/>
    <property type="project" value="InterPro"/>
</dbReference>
<dbReference type="Pfam" id="PF00005">
    <property type="entry name" value="ABC_tran"/>
    <property type="match status" value="1"/>
</dbReference>
<dbReference type="InterPro" id="IPR050763">
    <property type="entry name" value="ABC_transporter_ATP-binding"/>
</dbReference>
<keyword evidence="4 8" id="KW-0067">ATP-binding</keyword>
<evidence type="ECO:0000256" key="2">
    <source>
        <dbReference type="ARBA" id="ARBA00022448"/>
    </source>
</evidence>
<evidence type="ECO:0000256" key="4">
    <source>
        <dbReference type="ARBA" id="ARBA00022840"/>
    </source>
</evidence>
<evidence type="ECO:0000256" key="3">
    <source>
        <dbReference type="ARBA" id="ARBA00022741"/>
    </source>
</evidence>
<dbReference type="PANTHER" id="PTHR42711">
    <property type="entry name" value="ABC TRANSPORTER ATP-BINDING PROTEIN"/>
    <property type="match status" value="1"/>
</dbReference>
<reference evidence="8" key="2">
    <citation type="submission" date="2020-09" db="EMBL/GenBank/DDBJ databases">
        <authorList>
            <person name="Sun Q."/>
            <person name="Ohkuma M."/>
        </authorList>
    </citation>
    <scope>NUCLEOTIDE SEQUENCE</scope>
    <source>
        <strain evidence="8">JCM 13064</strain>
    </source>
</reference>
<protein>
    <submittedName>
        <fullName evidence="8">ABC transporter ATP-binding protein</fullName>
    </submittedName>
</protein>
<feature type="compositionally biased region" description="Polar residues" evidence="6">
    <location>
        <begin position="306"/>
        <end position="316"/>
    </location>
</feature>
<dbReference type="SUPFAM" id="SSF52540">
    <property type="entry name" value="P-loop containing nucleoside triphosphate hydrolases"/>
    <property type="match status" value="1"/>
</dbReference>
<evidence type="ECO:0000313" key="8">
    <source>
        <dbReference type="EMBL" id="GGL01731.1"/>
    </source>
</evidence>
<dbReference type="InterPro" id="IPR027417">
    <property type="entry name" value="P-loop_NTPase"/>
</dbReference>
<evidence type="ECO:0000313" key="9">
    <source>
        <dbReference type="Proteomes" id="UP000645217"/>
    </source>
</evidence>
<dbReference type="PROSITE" id="PS00211">
    <property type="entry name" value="ABC_TRANSPORTER_1"/>
    <property type="match status" value="1"/>
</dbReference>
<keyword evidence="3" id="KW-0547">Nucleotide-binding</keyword>
<keyword evidence="9" id="KW-1185">Reference proteome</keyword>
<organism evidence="8 9">
    <name type="scientific">Sphaerisporangium melleum</name>
    <dbReference type="NCBI Taxonomy" id="321316"/>
    <lineage>
        <taxon>Bacteria</taxon>
        <taxon>Bacillati</taxon>
        <taxon>Actinomycetota</taxon>
        <taxon>Actinomycetes</taxon>
        <taxon>Streptosporangiales</taxon>
        <taxon>Streptosporangiaceae</taxon>
        <taxon>Sphaerisporangium</taxon>
    </lineage>
</organism>
<dbReference type="Gene3D" id="3.40.50.300">
    <property type="entry name" value="P-loop containing nucleotide triphosphate hydrolases"/>
    <property type="match status" value="1"/>
</dbReference>
<dbReference type="GO" id="GO:0005524">
    <property type="term" value="F:ATP binding"/>
    <property type="evidence" value="ECO:0007669"/>
    <property type="project" value="UniProtKB-KW"/>
</dbReference>
<dbReference type="AlphaFoldDB" id="A0A917VPP0"/>
<comment type="subcellular location">
    <subcellularLocation>
        <location evidence="1">Cell membrane</location>
        <topology evidence="1">Peripheral membrane protein</topology>
    </subcellularLocation>
</comment>
<dbReference type="PROSITE" id="PS50893">
    <property type="entry name" value="ABC_TRANSPORTER_2"/>
    <property type="match status" value="1"/>
</dbReference>
<dbReference type="InterPro" id="IPR017871">
    <property type="entry name" value="ABC_transporter-like_CS"/>
</dbReference>
<evidence type="ECO:0000256" key="6">
    <source>
        <dbReference type="SAM" id="MobiDB-lite"/>
    </source>
</evidence>
<evidence type="ECO:0000256" key="1">
    <source>
        <dbReference type="ARBA" id="ARBA00004202"/>
    </source>
</evidence>
<dbReference type="EMBL" id="BMNT01000029">
    <property type="protein sequence ID" value="GGL01731.1"/>
    <property type="molecule type" value="Genomic_DNA"/>
</dbReference>
<dbReference type="CDD" id="cd03230">
    <property type="entry name" value="ABC_DR_subfamily_A"/>
    <property type="match status" value="1"/>
</dbReference>
<accession>A0A917VPP0</accession>
<keyword evidence="5" id="KW-0046">Antibiotic resistance</keyword>
<proteinExistence type="predicted"/>
<comment type="caution">
    <text evidence="8">The sequence shown here is derived from an EMBL/GenBank/DDBJ whole genome shotgun (WGS) entry which is preliminary data.</text>
</comment>
<sequence>MDMTANAVSLAGVTKSFGAVRAVDGLDLDIPQGQTVALLGPNGAGKSTTISVLLGLTAPDTGHVQVFDRPPAAAVRAGRLGAMPQEGGLIPRVTVGELLGFVAGTYATPLPVQEVLAMARLTGLARRRADRLSGGQAQRVRFALALAGDPDLLILDEPTAALDVEARREFWDGMRRFAARGKTILFSTHYLEEADEHADRIVVLDRGRVVADGGSREIKRLAALTTVGLTVTGDTSWLAGLPGVTAVEIRGRRAKLRSTDSDATVMALAQAGAVRDLEVAPADLEDAFIALTGRHAAVGASPPDSPTRTAPFTTTMPAAGTAGEESAA</sequence>
<keyword evidence="2" id="KW-0813">Transport</keyword>
<feature type="domain" description="ABC transporter" evidence="7">
    <location>
        <begin position="8"/>
        <end position="231"/>
    </location>
</feature>